<gene>
    <name evidence="1" type="ORF">Pfra01_001704700</name>
</gene>
<accession>A0A9W7CZ44</accession>
<evidence type="ECO:0000313" key="1">
    <source>
        <dbReference type="EMBL" id="GMF46399.1"/>
    </source>
</evidence>
<reference evidence="1" key="1">
    <citation type="submission" date="2023-04" db="EMBL/GenBank/DDBJ databases">
        <title>Phytophthora fragariaefolia NBRC 109709.</title>
        <authorList>
            <person name="Ichikawa N."/>
            <person name="Sato H."/>
            <person name="Tonouchi N."/>
        </authorList>
    </citation>
    <scope>NUCLEOTIDE SEQUENCE</scope>
    <source>
        <strain evidence="1">NBRC 109709</strain>
    </source>
</reference>
<dbReference type="OrthoDB" id="119380at2759"/>
<proteinExistence type="predicted"/>
<organism evidence="1 2">
    <name type="scientific">Phytophthora fragariaefolia</name>
    <dbReference type="NCBI Taxonomy" id="1490495"/>
    <lineage>
        <taxon>Eukaryota</taxon>
        <taxon>Sar</taxon>
        <taxon>Stramenopiles</taxon>
        <taxon>Oomycota</taxon>
        <taxon>Peronosporomycetes</taxon>
        <taxon>Peronosporales</taxon>
        <taxon>Peronosporaceae</taxon>
        <taxon>Phytophthora</taxon>
    </lineage>
</organism>
<dbReference type="Proteomes" id="UP001165121">
    <property type="component" value="Unassembled WGS sequence"/>
</dbReference>
<dbReference type="EMBL" id="BSXT01001966">
    <property type="protein sequence ID" value="GMF46399.1"/>
    <property type="molecule type" value="Genomic_DNA"/>
</dbReference>
<keyword evidence="2" id="KW-1185">Reference proteome</keyword>
<evidence type="ECO:0000313" key="2">
    <source>
        <dbReference type="Proteomes" id="UP001165121"/>
    </source>
</evidence>
<protein>
    <submittedName>
        <fullName evidence="1">Unnamed protein product</fullName>
    </submittedName>
</protein>
<comment type="caution">
    <text evidence="1">The sequence shown here is derived from an EMBL/GenBank/DDBJ whole genome shotgun (WGS) entry which is preliminary data.</text>
</comment>
<name>A0A9W7CZ44_9STRA</name>
<sequence length="244" mass="28396">MPSWLKLEKLMFWLKTNSKKDDALVNARLKSGARSTTMDEALAKGKNPSTSITDDFLTEVKVPLLIKTNTPEDLSAMKKVESWVKTGKSDAYVKKALDLFWGSDKEMIESPQYKYYLEFWLRTESQRLKEWLRGSEINPSMAWQLLRIDTIPAAERESSLLYQAYVRYTKMLDDKLYQLLRRDKASTPSCHVITDTLTTQRRWLVSFACGLLKKDRYATSRKRWGYHFPTHGIHHTSITCNTLI</sequence>
<dbReference type="AlphaFoldDB" id="A0A9W7CZ44"/>